<accession>A0AAD9IVD6</accession>
<keyword evidence="2" id="KW-1185">Reference proteome</keyword>
<sequence length="123" mass="14541">MSRFGKRGGEVVLLQIMSGQLPIVGNYSIHWVCNENATTKRRIDILDFTNIVQHVSEPTHRYDHRIDPLLLAKMIIVYTRHLIFYDIIYAPLKSKTFPVRKMISWFSEEIEDAKQQRLKLERL</sequence>
<comment type="caution">
    <text evidence="1">The sequence shown here is derived from an EMBL/GenBank/DDBJ whole genome shotgun (WGS) entry which is preliminary data.</text>
</comment>
<dbReference type="AlphaFoldDB" id="A0AAD9IVD6"/>
<gene>
    <name evidence="1" type="ORF">LSH36_1172g00000</name>
</gene>
<organism evidence="1 2">
    <name type="scientific">Paralvinella palmiformis</name>
    <dbReference type="NCBI Taxonomy" id="53620"/>
    <lineage>
        <taxon>Eukaryota</taxon>
        <taxon>Metazoa</taxon>
        <taxon>Spiralia</taxon>
        <taxon>Lophotrochozoa</taxon>
        <taxon>Annelida</taxon>
        <taxon>Polychaeta</taxon>
        <taxon>Sedentaria</taxon>
        <taxon>Canalipalpata</taxon>
        <taxon>Terebellida</taxon>
        <taxon>Terebelliformia</taxon>
        <taxon>Alvinellidae</taxon>
        <taxon>Paralvinella</taxon>
    </lineage>
</organism>
<proteinExistence type="predicted"/>
<protein>
    <submittedName>
        <fullName evidence="1">Uncharacterized protein</fullName>
    </submittedName>
</protein>
<reference evidence="1" key="1">
    <citation type="journal article" date="2023" name="Mol. Biol. Evol.">
        <title>Third-Generation Sequencing Reveals the Adaptive Role of the Epigenome in Three Deep-Sea Polychaetes.</title>
        <authorList>
            <person name="Perez M."/>
            <person name="Aroh O."/>
            <person name="Sun Y."/>
            <person name="Lan Y."/>
            <person name="Juniper S.K."/>
            <person name="Young C.R."/>
            <person name="Angers B."/>
            <person name="Qian P.Y."/>
        </authorList>
    </citation>
    <scope>NUCLEOTIDE SEQUENCE</scope>
    <source>
        <strain evidence="1">P08H-3</strain>
    </source>
</reference>
<name>A0AAD9IVD6_9ANNE</name>
<evidence type="ECO:0000313" key="1">
    <source>
        <dbReference type="EMBL" id="KAK2141058.1"/>
    </source>
</evidence>
<dbReference type="EMBL" id="JAODUP010001171">
    <property type="protein sequence ID" value="KAK2141058.1"/>
    <property type="molecule type" value="Genomic_DNA"/>
</dbReference>
<evidence type="ECO:0000313" key="2">
    <source>
        <dbReference type="Proteomes" id="UP001208570"/>
    </source>
</evidence>
<dbReference type="Proteomes" id="UP001208570">
    <property type="component" value="Unassembled WGS sequence"/>
</dbReference>